<keyword evidence="5" id="KW-0687">Ribonucleoprotein</keyword>
<dbReference type="PANTHER" id="PTHR37799:SF1">
    <property type="entry name" value="SMALL RIBOSOMAL SUBUNIT PROTEIN MS23"/>
    <property type="match status" value="1"/>
</dbReference>
<evidence type="ECO:0000256" key="1">
    <source>
        <dbReference type="ARBA" id="ARBA00004173"/>
    </source>
</evidence>
<reference evidence="9" key="1">
    <citation type="journal article" date="2020" name="Stud. Mycol.">
        <title>101 Dothideomycetes genomes: a test case for predicting lifestyles and emergence of pathogens.</title>
        <authorList>
            <person name="Haridas S."/>
            <person name="Albert R."/>
            <person name="Binder M."/>
            <person name="Bloem J."/>
            <person name="Labutti K."/>
            <person name="Salamov A."/>
            <person name="Andreopoulos B."/>
            <person name="Baker S."/>
            <person name="Barry K."/>
            <person name="Bills G."/>
            <person name="Bluhm B."/>
            <person name="Cannon C."/>
            <person name="Castanera R."/>
            <person name="Culley D."/>
            <person name="Daum C."/>
            <person name="Ezra D."/>
            <person name="Gonzalez J."/>
            <person name="Henrissat B."/>
            <person name="Kuo A."/>
            <person name="Liang C."/>
            <person name="Lipzen A."/>
            <person name="Lutzoni F."/>
            <person name="Magnuson J."/>
            <person name="Mondo S."/>
            <person name="Nolan M."/>
            <person name="Ohm R."/>
            <person name="Pangilinan J."/>
            <person name="Park H.-J."/>
            <person name="Ramirez L."/>
            <person name="Alfaro M."/>
            <person name="Sun H."/>
            <person name="Tritt A."/>
            <person name="Yoshinaga Y."/>
            <person name="Zwiers L.-H."/>
            <person name="Turgeon B."/>
            <person name="Goodwin S."/>
            <person name="Spatafora J."/>
            <person name="Crous P."/>
            <person name="Grigoriev I."/>
        </authorList>
    </citation>
    <scope>NUCLEOTIDE SEQUENCE</scope>
    <source>
        <strain evidence="9">CBS 122368</strain>
    </source>
</reference>
<proteinExistence type="inferred from homology"/>
<evidence type="ECO:0000256" key="6">
    <source>
        <dbReference type="ARBA" id="ARBA00035137"/>
    </source>
</evidence>
<name>A0A6A6J104_9PLEO</name>
<keyword evidence="3 9" id="KW-0689">Ribosomal protein</keyword>
<protein>
    <recommendedName>
        <fullName evidence="6">Small ribosomal subunit protein mS23</fullName>
    </recommendedName>
    <alternativeName>
        <fullName evidence="7">37S ribosomal protein S25, mitochondrial</fullName>
    </alternativeName>
</protein>
<organism evidence="9 10">
    <name type="scientific">Trematosphaeria pertusa</name>
    <dbReference type="NCBI Taxonomy" id="390896"/>
    <lineage>
        <taxon>Eukaryota</taxon>
        <taxon>Fungi</taxon>
        <taxon>Dikarya</taxon>
        <taxon>Ascomycota</taxon>
        <taxon>Pezizomycotina</taxon>
        <taxon>Dothideomycetes</taxon>
        <taxon>Pleosporomycetidae</taxon>
        <taxon>Pleosporales</taxon>
        <taxon>Massarineae</taxon>
        <taxon>Trematosphaeriaceae</taxon>
        <taxon>Trematosphaeria</taxon>
    </lineage>
</organism>
<evidence type="ECO:0000256" key="2">
    <source>
        <dbReference type="ARBA" id="ARBA00009864"/>
    </source>
</evidence>
<dbReference type="AlphaFoldDB" id="A0A6A6J104"/>
<dbReference type="GO" id="GO:0003735">
    <property type="term" value="F:structural constituent of ribosome"/>
    <property type="evidence" value="ECO:0007669"/>
    <property type="project" value="InterPro"/>
</dbReference>
<evidence type="ECO:0000256" key="5">
    <source>
        <dbReference type="ARBA" id="ARBA00023274"/>
    </source>
</evidence>
<dbReference type="RefSeq" id="XP_033691212.1">
    <property type="nucleotide sequence ID" value="XM_033823104.1"/>
</dbReference>
<dbReference type="GO" id="GO:0005763">
    <property type="term" value="C:mitochondrial small ribosomal subunit"/>
    <property type="evidence" value="ECO:0007669"/>
    <property type="project" value="InterPro"/>
</dbReference>
<evidence type="ECO:0000256" key="4">
    <source>
        <dbReference type="ARBA" id="ARBA00023128"/>
    </source>
</evidence>
<comment type="subcellular location">
    <subcellularLocation>
        <location evidence="1">Mitochondrion</location>
    </subcellularLocation>
</comment>
<dbReference type="OrthoDB" id="5542239at2759"/>
<dbReference type="Proteomes" id="UP000800094">
    <property type="component" value="Unassembled WGS sequence"/>
</dbReference>
<dbReference type="EMBL" id="ML987189">
    <property type="protein sequence ID" value="KAF2256208.1"/>
    <property type="molecule type" value="Genomic_DNA"/>
</dbReference>
<evidence type="ECO:0000256" key="8">
    <source>
        <dbReference type="SAM" id="MobiDB-lite"/>
    </source>
</evidence>
<dbReference type="Pfam" id="PF13741">
    <property type="entry name" value="MRP-S25"/>
    <property type="match status" value="1"/>
</dbReference>
<feature type="region of interest" description="Disordered" evidence="8">
    <location>
        <begin position="42"/>
        <end position="64"/>
    </location>
</feature>
<keyword evidence="10" id="KW-1185">Reference proteome</keyword>
<dbReference type="PANTHER" id="PTHR37799">
    <property type="entry name" value="37S RIBOSOMAL PROTEIN S25, MITOCHONDRIAL"/>
    <property type="match status" value="1"/>
</dbReference>
<dbReference type="InterPro" id="IPR016939">
    <property type="entry name" value="Ribosomal_mS23_fun"/>
</dbReference>
<evidence type="ECO:0000313" key="9">
    <source>
        <dbReference type="EMBL" id="KAF2256208.1"/>
    </source>
</evidence>
<comment type="similarity">
    <text evidence="2">Belongs to the mitochondrion-specific ribosomal protein mS23 family.</text>
</comment>
<feature type="compositionally biased region" description="Acidic residues" evidence="8">
    <location>
        <begin position="215"/>
        <end position="225"/>
    </location>
</feature>
<feature type="region of interest" description="Disordered" evidence="8">
    <location>
        <begin position="209"/>
        <end position="252"/>
    </location>
</feature>
<keyword evidence="4" id="KW-0496">Mitochondrion</keyword>
<evidence type="ECO:0000256" key="7">
    <source>
        <dbReference type="ARBA" id="ARBA00035421"/>
    </source>
</evidence>
<accession>A0A6A6J104</accession>
<sequence length="252" mass="29035">MGRYDFRPMRVRQTAKALFDAKRNPSLPQWYDIVGDIPPSETLARPVQRAPRPKGKKPSRMFQPLPIRYPEDKLRSEFFGDHPWELARPRLVVEDSGNDAKGYDWSKIEQPGKQLDGESVVQRQMWLMKHQHLSKPAAYDIARREFYQHRHLEDIRRRVAKEEALHVGAYFGKGPLQIGMELEDQTWESWKRWAARQIEDEQSMRAQMFSGPQTDGEDMSGEEFDAAMSELQPAVPQSKEGQPALGGAAAHP</sequence>
<evidence type="ECO:0000313" key="10">
    <source>
        <dbReference type="Proteomes" id="UP000800094"/>
    </source>
</evidence>
<gene>
    <name evidence="9" type="ORF">BU26DRAFT_415234</name>
</gene>
<dbReference type="GeneID" id="54576434"/>
<evidence type="ECO:0000256" key="3">
    <source>
        <dbReference type="ARBA" id="ARBA00022980"/>
    </source>
</evidence>